<dbReference type="GO" id="GO:0009055">
    <property type="term" value="F:electron transfer activity"/>
    <property type="evidence" value="ECO:0007669"/>
    <property type="project" value="InterPro"/>
</dbReference>
<keyword evidence="1" id="KW-0813">Transport</keyword>
<gene>
    <name evidence="9" type="ORF">ENS29_11695</name>
</gene>
<evidence type="ECO:0000259" key="8">
    <source>
        <dbReference type="Pfam" id="PF02085"/>
    </source>
</evidence>
<dbReference type="InterPro" id="IPR051829">
    <property type="entry name" value="Multiheme_Cytochr_ET"/>
</dbReference>
<dbReference type="Pfam" id="PF11783">
    <property type="entry name" value="Cytochrome_cB"/>
    <property type="match status" value="1"/>
</dbReference>
<evidence type="ECO:0000256" key="7">
    <source>
        <dbReference type="SAM" id="MobiDB-lite"/>
    </source>
</evidence>
<keyword evidence="4" id="KW-0732">Signal</keyword>
<dbReference type="PANTHER" id="PTHR35038:SF5">
    <property type="entry name" value="CYTOCHROME C-TYPE PROTEIN NRFB"/>
    <property type="match status" value="1"/>
</dbReference>
<evidence type="ECO:0000256" key="6">
    <source>
        <dbReference type="ARBA" id="ARBA00023004"/>
    </source>
</evidence>
<evidence type="ECO:0000256" key="5">
    <source>
        <dbReference type="ARBA" id="ARBA00022982"/>
    </source>
</evidence>
<evidence type="ECO:0000256" key="4">
    <source>
        <dbReference type="ARBA" id="ARBA00022729"/>
    </source>
</evidence>
<comment type="caution">
    <text evidence="9">The sequence shown here is derived from an EMBL/GenBank/DDBJ whole genome shotgun (WGS) entry which is preliminary data.</text>
</comment>
<sequence length="663" mass="74557">MGVSASIAADKPAENGDSELAKDKAAFNPACQRKAFEHAHETVPFVERVRKETPGERQQRLIELGIGIKNLPATYFLLDSPVIRAEEDRYKPVRFMHGKHAAVVQDCSRCHHLRPEAEDASETVRCSACHQQSFNPKHPERLGLKAAYHQQCMGCHEQMNKGPVDCKGCHASNVPDHKNLVKLPEKPDPMQVTRECLRCHENAGKDMLQSAHWLWRGPSPYTIGHQKEVQSGKGTNTINNFCIALAPNWPRCTSCHAGYGWKDADFDFKDMSRMDCLVCHDATGTYKKAPPAAGMPDPKVDLVKVAQSVGSTSRKTCGDCHFQGGGGDAVKHADMSSVLYYPSRNCDIHMGGYDFSCAECHKTRNHKIYGRSTSAPVAEGSRSCEDCHTAKPHYGQKLLDHHLNKHTETLACNTCHSPLYSKCKATKTWWDWSKAGDKSRKPKKDANGNEDYSWMKGEFVWTESGKPSYAWYNGYVNRSYIGDKIDLNRVTQITSPVGSMKDPRSKIYPFKIMKGIQPADAVNQYLLVPHLFGKGGYWDELDWEKAFQTGMKAVNLPYSGKYTWVRTEMYWGIHHEVMPKAFALSCSQCHESLKGDKTCNRCHQDNRDVNFKELAHKGTDFSFMAKEGRNVSHLIGTTDYIDFKALGYKGTAPSKFLWNTEET</sequence>
<dbReference type="EMBL" id="DSUH01000267">
    <property type="protein sequence ID" value="HGU33507.1"/>
    <property type="molecule type" value="Genomic_DNA"/>
</dbReference>
<protein>
    <submittedName>
        <fullName evidence="9">Tetrathionate reductase family octaheme c-type cytochrome</fullName>
    </submittedName>
</protein>
<dbReference type="InterPro" id="IPR036280">
    <property type="entry name" value="Multihaem_cyt_sf"/>
</dbReference>
<dbReference type="CDD" id="cd08168">
    <property type="entry name" value="Cytochrom_C3"/>
    <property type="match status" value="1"/>
</dbReference>
<dbReference type="Gene3D" id="3.90.10.10">
    <property type="entry name" value="Cytochrome C3"/>
    <property type="match status" value="1"/>
</dbReference>
<dbReference type="GO" id="GO:0020037">
    <property type="term" value="F:heme binding"/>
    <property type="evidence" value="ECO:0007669"/>
    <property type="project" value="InterPro"/>
</dbReference>
<name>A0A7C4RT72_9BACT</name>
<organism evidence="9">
    <name type="scientific">Desulfatirhabdium butyrativorans</name>
    <dbReference type="NCBI Taxonomy" id="340467"/>
    <lineage>
        <taxon>Bacteria</taxon>
        <taxon>Pseudomonadati</taxon>
        <taxon>Thermodesulfobacteriota</taxon>
        <taxon>Desulfobacteria</taxon>
        <taxon>Desulfobacterales</taxon>
        <taxon>Desulfatirhabdiaceae</taxon>
        <taxon>Desulfatirhabdium</taxon>
    </lineage>
</organism>
<dbReference type="Gene3D" id="1.10.1130.10">
    <property type="entry name" value="Flavocytochrome C3, Chain A"/>
    <property type="match status" value="1"/>
</dbReference>
<dbReference type="GO" id="GO:0016491">
    <property type="term" value="F:oxidoreductase activity"/>
    <property type="evidence" value="ECO:0007669"/>
    <property type="project" value="TreeGrafter"/>
</dbReference>
<evidence type="ECO:0000256" key="2">
    <source>
        <dbReference type="ARBA" id="ARBA00022617"/>
    </source>
</evidence>
<reference evidence="9" key="1">
    <citation type="journal article" date="2020" name="mSystems">
        <title>Genome- and Community-Level Interaction Insights into Carbon Utilization and Element Cycling Functions of Hydrothermarchaeota in Hydrothermal Sediment.</title>
        <authorList>
            <person name="Zhou Z."/>
            <person name="Liu Y."/>
            <person name="Xu W."/>
            <person name="Pan J."/>
            <person name="Luo Z.H."/>
            <person name="Li M."/>
        </authorList>
    </citation>
    <scope>NUCLEOTIDE SEQUENCE [LARGE SCALE GENOMIC DNA]</scope>
    <source>
        <strain evidence="9">SpSt-477</strain>
    </source>
</reference>
<dbReference type="NCBIfam" id="TIGR04315">
    <property type="entry name" value="octaheme_Shew"/>
    <property type="match status" value="1"/>
</dbReference>
<dbReference type="PANTHER" id="PTHR35038">
    <property type="entry name" value="DISSIMILATORY SULFITE REDUCTASE SIRA"/>
    <property type="match status" value="1"/>
</dbReference>
<evidence type="ECO:0000256" key="3">
    <source>
        <dbReference type="ARBA" id="ARBA00022723"/>
    </source>
</evidence>
<feature type="domain" description="Class III cytochrome C" evidence="8">
    <location>
        <begin position="88"/>
        <end position="170"/>
    </location>
</feature>
<feature type="compositionally biased region" description="Basic and acidic residues" evidence="7">
    <location>
        <begin position="11"/>
        <end position="21"/>
    </location>
</feature>
<keyword evidence="3" id="KW-0479">Metal-binding</keyword>
<dbReference type="SUPFAM" id="SSF48695">
    <property type="entry name" value="Multiheme cytochromes"/>
    <property type="match status" value="2"/>
</dbReference>
<keyword evidence="5" id="KW-0249">Electron transport</keyword>
<keyword evidence="2" id="KW-0349">Heme</keyword>
<proteinExistence type="predicted"/>
<keyword evidence="6" id="KW-0408">Iron</keyword>
<dbReference type="Pfam" id="PF02085">
    <property type="entry name" value="Cytochrom_CIII"/>
    <property type="match status" value="1"/>
</dbReference>
<feature type="region of interest" description="Disordered" evidence="7">
    <location>
        <begin position="1"/>
        <end position="21"/>
    </location>
</feature>
<dbReference type="AlphaFoldDB" id="A0A7C4RT72"/>
<evidence type="ECO:0000313" key="9">
    <source>
        <dbReference type="EMBL" id="HGU33507.1"/>
    </source>
</evidence>
<dbReference type="InterPro" id="IPR024673">
    <property type="entry name" value="Octahem_Cyt_c"/>
</dbReference>
<dbReference type="GO" id="GO:0046872">
    <property type="term" value="F:metal ion binding"/>
    <property type="evidence" value="ECO:0007669"/>
    <property type="project" value="UniProtKB-KW"/>
</dbReference>
<evidence type="ECO:0000256" key="1">
    <source>
        <dbReference type="ARBA" id="ARBA00022448"/>
    </source>
</evidence>
<dbReference type="InterPro" id="IPR020942">
    <property type="entry name" value="Cyt_c_III_dom"/>
</dbReference>
<accession>A0A7C4RT72</accession>